<feature type="region of interest" description="Disordered" evidence="1">
    <location>
        <begin position="26"/>
        <end position="45"/>
    </location>
</feature>
<dbReference type="EMBL" id="CYZT01000474">
    <property type="protein sequence ID" value="CUP73892.1"/>
    <property type="molecule type" value="Genomic_DNA"/>
</dbReference>
<evidence type="ECO:0000256" key="1">
    <source>
        <dbReference type="SAM" id="MobiDB-lite"/>
    </source>
</evidence>
<evidence type="ECO:0000313" key="2">
    <source>
        <dbReference type="EMBL" id="CUP73892.1"/>
    </source>
</evidence>
<organism evidence="2 3">
    <name type="scientific">Flavonifractor plautii</name>
    <name type="common">Fusobacterium plautii</name>
    <dbReference type="NCBI Taxonomy" id="292800"/>
    <lineage>
        <taxon>Bacteria</taxon>
        <taxon>Bacillati</taxon>
        <taxon>Bacillota</taxon>
        <taxon>Clostridia</taxon>
        <taxon>Eubacteriales</taxon>
        <taxon>Oscillospiraceae</taxon>
        <taxon>Flavonifractor</taxon>
    </lineage>
</organism>
<feature type="compositionally biased region" description="Polar residues" evidence="1">
    <location>
        <begin position="26"/>
        <end position="35"/>
    </location>
</feature>
<dbReference type="AlphaFoldDB" id="A0A174QKU3"/>
<gene>
    <name evidence="2" type="ORF">ERS852411_03524</name>
</gene>
<reference evidence="2 3" key="1">
    <citation type="submission" date="2015-09" db="EMBL/GenBank/DDBJ databases">
        <authorList>
            <consortium name="Pathogen Informatics"/>
        </authorList>
    </citation>
    <scope>NUCLEOTIDE SEQUENCE [LARGE SCALE GENOMIC DNA]</scope>
    <source>
        <strain evidence="2 3">2789STDY5608854</strain>
    </source>
</reference>
<dbReference type="Proteomes" id="UP000095746">
    <property type="component" value="Unassembled WGS sequence"/>
</dbReference>
<sequence length="45" mass="4703">MDKLATPGPKNSITAFLTTPSLKVERMSSSATSWGPTPGMGVPVR</sequence>
<name>A0A174QKU3_FLAPL</name>
<protein>
    <submittedName>
        <fullName evidence="2">Uncharacterized protein</fullName>
    </submittedName>
</protein>
<accession>A0A174QKU3</accession>
<evidence type="ECO:0000313" key="3">
    <source>
        <dbReference type="Proteomes" id="UP000095746"/>
    </source>
</evidence>
<proteinExistence type="predicted"/>